<dbReference type="InterPro" id="IPR042113">
    <property type="entry name" value="P_AcTrfase_dom1"/>
</dbReference>
<dbReference type="PANTHER" id="PTHR43356:SF3">
    <property type="entry name" value="PHOSPHATE ACETYLTRANSFERASE"/>
    <property type="match status" value="1"/>
</dbReference>
<comment type="similarity">
    <text evidence="5 13">In the N-terminal section; belongs to the CobB/CobQ family.</text>
</comment>
<dbReference type="InterPro" id="IPR042112">
    <property type="entry name" value="P_AcTrfase_dom2"/>
</dbReference>
<dbReference type="InterPro" id="IPR027417">
    <property type="entry name" value="P-loop_NTPase"/>
</dbReference>
<dbReference type="NCBIfam" id="NF007233">
    <property type="entry name" value="PRK09653.1"/>
    <property type="match status" value="1"/>
</dbReference>
<evidence type="ECO:0000256" key="4">
    <source>
        <dbReference type="ARBA" id="ARBA00008756"/>
    </source>
</evidence>
<reference evidence="16 17" key="1">
    <citation type="submission" date="2023-10" db="EMBL/GenBank/DDBJ databases">
        <title>Development of a sustainable strategy for remediation of hydrocarbon-contaminated territories based on the waste exchange concept.</title>
        <authorList>
            <person name="Krivoruchko A."/>
        </authorList>
    </citation>
    <scope>NUCLEOTIDE SEQUENCE [LARGE SCALE GENOMIC DNA]</scope>
    <source>
        <strain evidence="16 17">IEGM 1322</strain>
    </source>
</reference>
<keyword evidence="17" id="KW-1185">Reference proteome</keyword>
<dbReference type="RefSeq" id="WP_317548309.1">
    <property type="nucleotide sequence ID" value="NZ_JAWLKE010000004.1"/>
</dbReference>
<dbReference type="InterPro" id="IPR016475">
    <property type="entry name" value="P-Actrans_bac"/>
</dbReference>
<evidence type="ECO:0000256" key="8">
    <source>
        <dbReference type="ARBA" id="ARBA00022490"/>
    </source>
</evidence>
<dbReference type="Gene3D" id="3.40.50.300">
    <property type="entry name" value="P-loop containing nucleotide triphosphate hydrolases"/>
    <property type="match status" value="1"/>
</dbReference>
<dbReference type="Gene3D" id="3.40.50.10750">
    <property type="entry name" value="Isocitrate/Isopropylmalate dehydrogenase-like"/>
    <property type="match status" value="1"/>
</dbReference>
<dbReference type="Pfam" id="PF07085">
    <property type="entry name" value="DRTGG"/>
    <property type="match status" value="1"/>
</dbReference>
<evidence type="ECO:0000259" key="15">
    <source>
        <dbReference type="Pfam" id="PF07085"/>
    </source>
</evidence>
<dbReference type="PIRSF" id="PIRSF006107">
    <property type="entry name" value="PhpActrans_proteobac"/>
    <property type="match status" value="1"/>
</dbReference>
<evidence type="ECO:0000313" key="16">
    <source>
        <dbReference type="EMBL" id="MDV6230962.1"/>
    </source>
</evidence>
<evidence type="ECO:0000256" key="11">
    <source>
        <dbReference type="ARBA" id="ARBA00031108"/>
    </source>
</evidence>
<dbReference type="Pfam" id="PF13500">
    <property type="entry name" value="AAA_26"/>
    <property type="match status" value="1"/>
</dbReference>
<evidence type="ECO:0000256" key="6">
    <source>
        <dbReference type="ARBA" id="ARBA00012707"/>
    </source>
</evidence>
<dbReference type="InterPro" id="IPR002505">
    <property type="entry name" value="PTA_PTB"/>
</dbReference>
<dbReference type="InterPro" id="IPR028979">
    <property type="entry name" value="Ser_kin/Pase_Hpr-like_N_sf"/>
</dbReference>
<feature type="domain" description="DRTGG" evidence="15">
    <location>
        <begin position="217"/>
        <end position="330"/>
    </location>
</feature>
<comment type="similarity">
    <text evidence="4 13">In the C-terminal section; belongs to the phosphate acetyltransferase and butyryltransferase family.</text>
</comment>
<evidence type="ECO:0000256" key="1">
    <source>
        <dbReference type="ARBA" id="ARBA00000705"/>
    </source>
</evidence>
<dbReference type="Proteomes" id="UP001185899">
    <property type="component" value="Unassembled WGS sequence"/>
</dbReference>
<dbReference type="InterPro" id="IPR050500">
    <property type="entry name" value="Phos_Acetyltrans/Butyryltrans"/>
</dbReference>
<comment type="subcellular location">
    <subcellularLocation>
        <location evidence="2 13">Cytoplasm</location>
    </subcellularLocation>
</comment>
<dbReference type="NCBIfam" id="TIGR00651">
    <property type="entry name" value="pta"/>
    <property type="match status" value="1"/>
</dbReference>
<comment type="function">
    <text evidence="12 13">Involved in acetate metabolism.</text>
</comment>
<evidence type="ECO:0000256" key="13">
    <source>
        <dbReference type="PIRNR" id="PIRNR006107"/>
    </source>
</evidence>
<evidence type="ECO:0000256" key="7">
    <source>
        <dbReference type="ARBA" id="ARBA00021528"/>
    </source>
</evidence>
<comment type="catalytic activity">
    <reaction evidence="1 13">
        <text>acetyl-CoA + phosphate = acetyl phosphate + CoA</text>
        <dbReference type="Rhea" id="RHEA:19521"/>
        <dbReference type="ChEBI" id="CHEBI:22191"/>
        <dbReference type="ChEBI" id="CHEBI:43474"/>
        <dbReference type="ChEBI" id="CHEBI:57287"/>
        <dbReference type="ChEBI" id="CHEBI:57288"/>
        <dbReference type="EC" id="2.3.1.8"/>
    </reaction>
</comment>
<keyword evidence="10 13" id="KW-0012">Acyltransferase</keyword>
<gene>
    <name evidence="16" type="primary">pta</name>
    <name evidence="16" type="ORF">R3P95_10425</name>
</gene>
<evidence type="ECO:0000256" key="10">
    <source>
        <dbReference type="ARBA" id="ARBA00023315"/>
    </source>
</evidence>
<dbReference type="InterPro" id="IPR004614">
    <property type="entry name" value="P_AcTrfase"/>
</dbReference>
<dbReference type="SUPFAM" id="SSF53659">
    <property type="entry name" value="Isocitrate/Isopropylmalate dehydrogenase-like"/>
    <property type="match status" value="1"/>
</dbReference>
<dbReference type="EMBL" id="JAWLKE010000004">
    <property type="protein sequence ID" value="MDV6230962.1"/>
    <property type="molecule type" value="Genomic_DNA"/>
</dbReference>
<accession>A0ABU4AXJ1</accession>
<dbReference type="InterPro" id="IPR010766">
    <property type="entry name" value="DRTGG"/>
</dbReference>
<dbReference type="SUPFAM" id="SSF52540">
    <property type="entry name" value="P-loop containing nucleoside triphosphate hydrolases"/>
    <property type="match status" value="1"/>
</dbReference>
<dbReference type="GO" id="GO:0008959">
    <property type="term" value="F:phosphate acetyltransferase activity"/>
    <property type="evidence" value="ECO:0007669"/>
    <property type="project" value="UniProtKB-EC"/>
</dbReference>
<evidence type="ECO:0000256" key="3">
    <source>
        <dbReference type="ARBA" id="ARBA00004989"/>
    </source>
</evidence>
<protein>
    <recommendedName>
        <fullName evidence="7 13">Phosphate acetyltransferase</fullName>
        <ecNumber evidence="6 13">2.3.1.8</ecNumber>
    </recommendedName>
    <alternativeName>
        <fullName evidence="11 13">Phosphotransacetylase</fullName>
    </alternativeName>
</protein>
<dbReference type="Gene3D" id="3.40.1390.20">
    <property type="entry name" value="HprK N-terminal domain-like"/>
    <property type="match status" value="1"/>
</dbReference>
<evidence type="ECO:0000313" key="17">
    <source>
        <dbReference type="Proteomes" id="UP001185899"/>
    </source>
</evidence>
<dbReference type="Pfam" id="PF01515">
    <property type="entry name" value="PTA_PTB"/>
    <property type="match status" value="1"/>
</dbReference>
<proteinExistence type="inferred from homology"/>
<name>A0ABU4AXJ1_9NOCA</name>
<comment type="domain">
    <text evidence="13">The N-terminal region seems to be important for proper quaternary structure. The C-terminal region contains the substrate-binding site.</text>
</comment>
<evidence type="ECO:0000256" key="2">
    <source>
        <dbReference type="ARBA" id="ARBA00004496"/>
    </source>
</evidence>
<sequence>MAEPSGTDASDMYPSSIYIASPEGDTGKSTIALGVLQMLAASAARVGVFRPIARSTDEPDYILELLVEHTTADLTYEQSLGVTYEQVHADQDAALSEIVNRYHEVASQCDAVVIVGSDYTDVGSPSELGFNARIAVNLGAPVLLALRGSGRMPDEIAQLATLCQGELRQHHAHLAAIVANRCAPEDLDAVTDALASVGVPAWSLPEIPLLVAPTMAELLEAVDGKLYSGDSSLLQREALRVMVGGMTAEHILERLTEGVVVIAPADRSDVLLALVNAHEAEGFPSLAGIIMNGGIEPHPAIARLVAGLGPRLPILTTELGTFDTASAAAQTRGRVAVGSQRKVDTALGLMEQRVDAKTLLERLDIAIPTITTPQMFEYQLIHRARADRKHIVLPEGGDDRILRAAGRLLQRQVADLTILGEEGPIRRRASELGVDLDSATVLDPRNCDYAEDFAAEYTELRKHKGMTIDRAREIMADISYFGTMMVHKGIADGMVSGAAHTTAHTIKPSFEIIKTTEGVSTVSSIFLMCLSDRVLAYGDCAVVPDPTAEQLADIAVSSAQTSAQFGIEPRVAMLSYSTGESGSGADVDKVRQATALVRERNPELLVEGPIQYDAAIEPSVAASKLPDSDVAGRATVFIFPDLNTGNNTYKAVQRSAGAVAVGPVLQGLRKPVNDLSRGALVEDIVNTVAITAIQAQGIAAAADQEGK</sequence>
<feature type="domain" description="Phosphate acetyl/butaryl transferase" evidence="14">
    <location>
        <begin position="375"/>
        <end position="692"/>
    </location>
</feature>
<dbReference type="SUPFAM" id="SSF75138">
    <property type="entry name" value="HprK N-terminal domain-like"/>
    <property type="match status" value="1"/>
</dbReference>
<keyword evidence="8 13" id="KW-0963">Cytoplasm</keyword>
<evidence type="ECO:0000256" key="9">
    <source>
        <dbReference type="ARBA" id="ARBA00022679"/>
    </source>
</evidence>
<keyword evidence="9 13" id="KW-0808">Transferase</keyword>
<dbReference type="Gene3D" id="3.40.50.10950">
    <property type="match status" value="1"/>
</dbReference>
<dbReference type="PANTHER" id="PTHR43356">
    <property type="entry name" value="PHOSPHATE ACETYLTRANSFERASE"/>
    <property type="match status" value="1"/>
</dbReference>
<comment type="caution">
    <text evidence="16">The sequence shown here is derived from an EMBL/GenBank/DDBJ whole genome shotgun (WGS) entry which is preliminary data.</text>
</comment>
<evidence type="ECO:0000256" key="12">
    <source>
        <dbReference type="ARBA" id="ARBA00049955"/>
    </source>
</evidence>
<evidence type="ECO:0000256" key="5">
    <source>
        <dbReference type="ARBA" id="ARBA00009786"/>
    </source>
</evidence>
<evidence type="ECO:0000259" key="14">
    <source>
        <dbReference type="Pfam" id="PF01515"/>
    </source>
</evidence>
<dbReference type="EC" id="2.3.1.8" evidence="6 13"/>
<organism evidence="16 17">
    <name type="scientific">Rhodococcus cercidiphylli</name>
    <dbReference type="NCBI Taxonomy" id="489916"/>
    <lineage>
        <taxon>Bacteria</taxon>
        <taxon>Bacillati</taxon>
        <taxon>Actinomycetota</taxon>
        <taxon>Actinomycetes</taxon>
        <taxon>Mycobacteriales</taxon>
        <taxon>Nocardiaceae</taxon>
        <taxon>Rhodococcus</taxon>
    </lineage>
</organism>
<dbReference type="NCBIfam" id="NF004167">
    <property type="entry name" value="PRK05632.1"/>
    <property type="match status" value="1"/>
</dbReference>
<comment type="pathway">
    <text evidence="3 13">Metabolic intermediate biosynthesis; acetyl-CoA biosynthesis; acetyl-CoA from acetate: step 2/2.</text>
</comment>